<dbReference type="SMART" id="SM00338">
    <property type="entry name" value="BRLZ"/>
    <property type="match status" value="1"/>
</dbReference>
<evidence type="ECO:0000256" key="1">
    <source>
        <dbReference type="ARBA" id="ARBA00022843"/>
    </source>
</evidence>
<reference evidence="9 10" key="1">
    <citation type="submission" date="2024-03" db="EMBL/GenBank/DDBJ databases">
        <title>Adaptation during the transition from Ophiocordyceps entomopathogen to insect associate is accompanied by gene loss and intensified selection.</title>
        <authorList>
            <person name="Ward C.M."/>
            <person name="Onetto C.A."/>
            <person name="Borneman A.R."/>
        </authorList>
    </citation>
    <scope>NUCLEOTIDE SEQUENCE [LARGE SCALE GENOMIC DNA]</scope>
    <source>
        <strain evidence="9">AWRI1</strain>
        <tissue evidence="9">Single Adult Female</tissue>
    </source>
</reference>
<keyword evidence="10" id="KW-1185">Reference proteome</keyword>
<keyword evidence="3" id="KW-0238">DNA-binding</keyword>
<dbReference type="GO" id="GO:0005634">
    <property type="term" value="C:nucleus"/>
    <property type="evidence" value="ECO:0007669"/>
    <property type="project" value="UniProtKB-ARBA"/>
</dbReference>
<organism evidence="9 10">
    <name type="scientific">Parthenolecanium corni</name>
    <dbReference type="NCBI Taxonomy" id="536013"/>
    <lineage>
        <taxon>Eukaryota</taxon>
        <taxon>Metazoa</taxon>
        <taxon>Ecdysozoa</taxon>
        <taxon>Arthropoda</taxon>
        <taxon>Hexapoda</taxon>
        <taxon>Insecta</taxon>
        <taxon>Pterygota</taxon>
        <taxon>Neoptera</taxon>
        <taxon>Paraneoptera</taxon>
        <taxon>Hemiptera</taxon>
        <taxon>Sternorrhyncha</taxon>
        <taxon>Coccoidea</taxon>
        <taxon>Coccidae</taxon>
        <taxon>Parthenolecanium</taxon>
    </lineage>
</organism>
<feature type="region of interest" description="Disordered" evidence="7">
    <location>
        <begin position="296"/>
        <end position="335"/>
    </location>
</feature>
<dbReference type="PANTHER" id="PTHR46542:SF1">
    <property type="entry name" value="X-BOX BINDING PROTEIN 1"/>
    <property type="match status" value="1"/>
</dbReference>
<sequence length="335" mass="38004">MDLHGPKRTIIINAFNSKVLCPLPTNTIPIVPRDRLLKSEEMSSKKGRKRSLDHLSYEEKLMRKKLKNREAAQTSRDRKKARMDELEKTVRLLQKSNNELTKEVQSLRCEKDDNQKLRCQIDNLEKENERLKEELRCARLQSTLESTGSAVSDIPLPQDDSLSWLDFKPLEDLVNDWFPNDQDEKECNKIFDEMVASASAFLEPSEPTLPSSSCSDLEPASSCTFLQDTWNMASEPIINVPIAHSVPETISKPSPISVDNSSSDNSDEVFEEMISEEIVITSEDLFLTDARCDGSECSEFDTDERNSDQGYESIDSPDSIVSENDTLSELFPNLM</sequence>
<evidence type="ECO:0000256" key="3">
    <source>
        <dbReference type="ARBA" id="ARBA00023125"/>
    </source>
</evidence>
<dbReference type="InterPro" id="IPR004827">
    <property type="entry name" value="bZIP"/>
</dbReference>
<keyword evidence="2" id="KW-0805">Transcription regulation</keyword>
<dbReference type="GO" id="GO:0000981">
    <property type="term" value="F:DNA-binding transcription factor activity, RNA polymerase II-specific"/>
    <property type="evidence" value="ECO:0007669"/>
    <property type="project" value="TreeGrafter"/>
</dbReference>
<feature type="domain" description="BZIP" evidence="8">
    <location>
        <begin position="58"/>
        <end position="110"/>
    </location>
</feature>
<dbReference type="GO" id="GO:0000977">
    <property type="term" value="F:RNA polymerase II transcription regulatory region sequence-specific DNA binding"/>
    <property type="evidence" value="ECO:0007669"/>
    <property type="project" value="TreeGrafter"/>
</dbReference>
<evidence type="ECO:0000256" key="4">
    <source>
        <dbReference type="ARBA" id="ARBA00023163"/>
    </source>
</evidence>
<dbReference type="SUPFAM" id="SSF57959">
    <property type="entry name" value="Leucine zipper domain"/>
    <property type="match status" value="1"/>
</dbReference>
<accession>A0AAN9Y0S0</accession>
<dbReference type="Gene3D" id="1.20.5.170">
    <property type="match status" value="1"/>
</dbReference>
<dbReference type="InterPro" id="IPR052470">
    <property type="entry name" value="ER_Stress-Reg_TF"/>
</dbReference>
<feature type="region of interest" description="Disordered" evidence="7">
    <location>
        <begin position="63"/>
        <end position="83"/>
    </location>
</feature>
<evidence type="ECO:0000259" key="8">
    <source>
        <dbReference type="PROSITE" id="PS50217"/>
    </source>
</evidence>
<evidence type="ECO:0000256" key="7">
    <source>
        <dbReference type="SAM" id="MobiDB-lite"/>
    </source>
</evidence>
<keyword evidence="4" id="KW-0804">Transcription</keyword>
<evidence type="ECO:0000313" key="9">
    <source>
        <dbReference type="EMBL" id="KAK7576495.1"/>
    </source>
</evidence>
<evidence type="ECO:0000256" key="2">
    <source>
        <dbReference type="ARBA" id="ARBA00023015"/>
    </source>
</evidence>
<dbReference type="PROSITE" id="PS50217">
    <property type="entry name" value="BZIP"/>
    <property type="match status" value="1"/>
</dbReference>
<dbReference type="PROSITE" id="PS00036">
    <property type="entry name" value="BZIP_BASIC"/>
    <property type="match status" value="1"/>
</dbReference>
<name>A0AAN9Y0S0_9HEMI</name>
<dbReference type="CDD" id="cd14691">
    <property type="entry name" value="bZIP_XBP1"/>
    <property type="match status" value="1"/>
</dbReference>
<dbReference type="EMBL" id="JBBCAQ010000036">
    <property type="protein sequence ID" value="KAK7576495.1"/>
    <property type="molecule type" value="Genomic_DNA"/>
</dbReference>
<dbReference type="PANTHER" id="PTHR46542">
    <property type="entry name" value="X-BOX BINDING PROTEIN 1"/>
    <property type="match status" value="1"/>
</dbReference>
<dbReference type="AlphaFoldDB" id="A0AAN9Y0S0"/>
<keyword evidence="1" id="KW-0832">Ubl conjugation</keyword>
<dbReference type="Pfam" id="PF07716">
    <property type="entry name" value="bZIP_2"/>
    <property type="match status" value="1"/>
</dbReference>
<keyword evidence="5" id="KW-0539">Nucleus</keyword>
<protein>
    <recommendedName>
        <fullName evidence="6">X-box-binding protein 1</fullName>
    </recommendedName>
</protein>
<gene>
    <name evidence="9" type="ORF">V9T40_012781</name>
</gene>
<proteinExistence type="predicted"/>
<dbReference type="InterPro" id="IPR046347">
    <property type="entry name" value="bZIP_sf"/>
</dbReference>
<evidence type="ECO:0000256" key="6">
    <source>
        <dbReference type="ARBA" id="ARBA00040165"/>
    </source>
</evidence>
<evidence type="ECO:0000256" key="5">
    <source>
        <dbReference type="ARBA" id="ARBA00023242"/>
    </source>
</evidence>
<evidence type="ECO:0000313" key="10">
    <source>
        <dbReference type="Proteomes" id="UP001367676"/>
    </source>
</evidence>
<dbReference type="Proteomes" id="UP001367676">
    <property type="component" value="Unassembled WGS sequence"/>
</dbReference>
<comment type="caution">
    <text evidence="9">The sequence shown here is derived from an EMBL/GenBank/DDBJ whole genome shotgun (WGS) entry which is preliminary data.</text>
</comment>